<keyword evidence="1" id="KW-1133">Transmembrane helix</keyword>
<evidence type="ECO:0000313" key="4">
    <source>
        <dbReference type="Proteomes" id="UP000014540"/>
    </source>
</evidence>
<name>S3V4X2_9LEPT</name>
<dbReference type="InterPro" id="IPR001173">
    <property type="entry name" value="Glyco_trans_2-like"/>
</dbReference>
<dbReference type="Gene3D" id="3.90.550.10">
    <property type="entry name" value="Spore Coat Polysaccharide Biosynthesis Protein SpsA, Chain A"/>
    <property type="match status" value="1"/>
</dbReference>
<keyword evidence="3" id="KW-0808">Transferase</keyword>
<reference evidence="3" key="1">
    <citation type="submission" date="2013-04" db="EMBL/GenBank/DDBJ databases">
        <authorList>
            <person name="Harkins D.M."/>
            <person name="Durkin A.S."/>
            <person name="Selengut J.D."/>
            <person name="Sanka R."/>
            <person name="DePew J."/>
            <person name="Purushe J."/>
            <person name="Ahmed A."/>
            <person name="van der Linden H."/>
            <person name="Goris M.G.A."/>
            <person name="Hartskeerl R.A."/>
            <person name="Vinetz J.M."/>
            <person name="Sutton G.G."/>
            <person name="Nelson W.C."/>
            <person name="Fouts D.E."/>
        </authorList>
    </citation>
    <scope>NUCLEOTIDE SEQUENCE [LARGE SCALE GENOMIC DNA]</scope>
    <source>
        <strain evidence="3">BUT 6</strain>
    </source>
</reference>
<dbReference type="OrthoDB" id="305760at2"/>
<dbReference type="RefSeq" id="WP_016547777.1">
    <property type="nucleotide sequence ID" value="NZ_AKWZ02000002.1"/>
</dbReference>
<feature type="transmembrane region" description="Helical" evidence="1">
    <location>
        <begin position="231"/>
        <end position="253"/>
    </location>
</feature>
<dbReference type="Pfam" id="PF00535">
    <property type="entry name" value="Glycos_transf_2"/>
    <property type="match status" value="1"/>
</dbReference>
<dbReference type="SUPFAM" id="SSF53448">
    <property type="entry name" value="Nucleotide-diphospho-sugar transferases"/>
    <property type="match status" value="1"/>
</dbReference>
<evidence type="ECO:0000313" key="3">
    <source>
        <dbReference type="EMBL" id="EPG75654.1"/>
    </source>
</evidence>
<evidence type="ECO:0000259" key="2">
    <source>
        <dbReference type="Pfam" id="PF00535"/>
    </source>
</evidence>
<dbReference type="InterPro" id="IPR029044">
    <property type="entry name" value="Nucleotide-diphossugar_trans"/>
</dbReference>
<keyword evidence="1" id="KW-0472">Membrane</keyword>
<dbReference type="PANTHER" id="PTHR43685:SF2">
    <property type="entry name" value="GLYCOSYLTRANSFERASE 2-LIKE DOMAIN-CONTAINING PROTEIN"/>
    <property type="match status" value="1"/>
</dbReference>
<organism evidence="3 4">
    <name type="scientific">Leptospira fainei serovar Hurstbridge str. BUT 6</name>
    <dbReference type="NCBI Taxonomy" id="1193011"/>
    <lineage>
        <taxon>Bacteria</taxon>
        <taxon>Pseudomonadati</taxon>
        <taxon>Spirochaetota</taxon>
        <taxon>Spirochaetia</taxon>
        <taxon>Leptospirales</taxon>
        <taxon>Leptospiraceae</taxon>
        <taxon>Leptospira</taxon>
    </lineage>
</organism>
<evidence type="ECO:0000256" key="1">
    <source>
        <dbReference type="SAM" id="Phobius"/>
    </source>
</evidence>
<accession>S3V4X2</accession>
<dbReference type="CDD" id="cd00761">
    <property type="entry name" value="Glyco_tranf_GTA_type"/>
    <property type="match status" value="1"/>
</dbReference>
<protein>
    <submittedName>
        <fullName evidence="3">Glycosyltransferase, group 2 family protein</fullName>
        <ecNumber evidence="3">2.4.-.-</ecNumber>
    </submittedName>
</protein>
<dbReference type="PANTHER" id="PTHR43685">
    <property type="entry name" value="GLYCOSYLTRANSFERASE"/>
    <property type="match status" value="1"/>
</dbReference>
<gene>
    <name evidence="3" type="ORF">LEP1GSC058_0774</name>
</gene>
<dbReference type="STRING" id="1193011.LEP1GSC058_0774"/>
<dbReference type="EC" id="2.4.-.-" evidence="3"/>
<dbReference type="EMBL" id="AKWZ02000002">
    <property type="protein sequence ID" value="EPG75654.1"/>
    <property type="molecule type" value="Genomic_DNA"/>
</dbReference>
<dbReference type="InterPro" id="IPR050834">
    <property type="entry name" value="Glycosyltransf_2"/>
</dbReference>
<sequence length="256" mass="29589">MTQLVSIIMPVYNAEKFIAASIESVLNQKYTSWELLMVDDQSKDSSREIMQAYSKRDSRIKSIFKERNSGSADSRNQGILVAKGRYIAFLDSDDLWDSEFLSEQIKLMQDENVAFSFSSYRIVDETNREILKPYMAAGGPITYWQNLLYNRVGLLTAIYDAETLGKMYFDVSLKSLRDDYALWLDILKKIPYSVGNPKILASYRVRKGALTSNKKNVILPHFRMLKNRERLGWLAAAFYTGVWGLVALKKYYFNRI</sequence>
<comment type="caution">
    <text evidence="3">The sequence shown here is derived from an EMBL/GenBank/DDBJ whole genome shotgun (WGS) entry which is preliminary data.</text>
</comment>
<keyword evidence="3" id="KW-0328">Glycosyltransferase</keyword>
<keyword evidence="1" id="KW-0812">Transmembrane</keyword>
<keyword evidence="4" id="KW-1185">Reference proteome</keyword>
<proteinExistence type="predicted"/>
<dbReference type="GO" id="GO:0016757">
    <property type="term" value="F:glycosyltransferase activity"/>
    <property type="evidence" value="ECO:0007669"/>
    <property type="project" value="UniProtKB-KW"/>
</dbReference>
<feature type="domain" description="Glycosyltransferase 2-like" evidence="2">
    <location>
        <begin position="6"/>
        <end position="135"/>
    </location>
</feature>
<dbReference type="AlphaFoldDB" id="S3V4X2"/>
<dbReference type="Proteomes" id="UP000014540">
    <property type="component" value="Unassembled WGS sequence"/>
</dbReference>